<dbReference type="GO" id="GO:0005576">
    <property type="term" value="C:extracellular region"/>
    <property type="evidence" value="ECO:0007669"/>
    <property type="project" value="UniProtKB-SubCell"/>
</dbReference>
<dbReference type="SUPFAM" id="SSF57501">
    <property type="entry name" value="Cystine-knot cytokines"/>
    <property type="match status" value="1"/>
</dbReference>
<dbReference type="Proteomes" id="UP001634394">
    <property type="component" value="Unassembled WGS sequence"/>
</dbReference>
<evidence type="ECO:0000256" key="8">
    <source>
        <dbReference type="RuleBase" id="RU000354"/>
    </source>
</evidence>
<comment type="subcellular location">
    <subcellularLocation>
        <location evidence="1">Secreted</location>
    </subcellularLocation>
</comment>
<evidence type="ECO:0000313" key="11">
    <source>
        <dbReference type="EMBL" id="KAL3887863.1"/>
    </source>
</evidence>
<protein>
    <recommendedName>
        <fullName evidence="10">TGF-beta family profile domain-containing protein</fullName>
    </recommendedName>
</protein>
<keyword evidence="4 9" id="KW-0732">Signal</keyword>
<evidence type="ECO:0000256" key="7">
    <source>
        <dbReference type="ARBA" id="ARBA00023180"/>
    </source>
</evidence>
<dbReference type="PANTHER" id="PTHR11848">
    <property type="entry name" value="TGF-BETA FAMILY"/>
    <property type="match status" value="1"/>
</dbReference>
<dbReference type="PROSITE" id="PS00250">
    <property type="entry name" value="TGF_BETA_1"/>
    <property type="match status" value="1"/>
</dbReference>
<feature type="chain" id="PRO_5044877297" description="TGF-beta family profile domain-containing protein" evidence="9">
    <location>
        <begin position="23"/>
        <end position="420"/>
    </location>
</feature>
<organism evidence="11 12">
    <name type="scientific">Sinanodonta woodiana</name>
    <name type="common">Chinese pond mussel</name>
    <name type="synonym">Anodonta woodiana</name>
    <dbReference type="NCBI Taxonomy" id="1069815"/>
    <lineage>
        <taxon>Eukaryota</taxon>
        <taxon>Metazoa</taxon>
        <taxon>Spiralia</taxon>
        <taxon>Lophotrochozoa</taxon>
        <taxon>Mollusca</taxon>
        <taxon>Bivalvia</taxon>
        <taxon>Autobranchia</taxon>
        <taxon>Heteroconchia</taxon>
        <taxon>Palaeoheterodonta</taxon>
        <taxon>Unionida</taxon>
        <taxon>Unionoidea</taxon>
        <taxon>Unionidae</taxon>
        <taxon>Unioninae</taxon>
        <taxon>Sinanodonta</taxon>
    </lineage>
</organism>
<evidence type="ECO:0000256" key="3">
    <source>
        <dbReference type="ARBA" id="ARBA00022525"/>
    </source>
</evidence>
<dbReference type="PANTHER" id="PTHR11848:SF310">
    <property type="entry name" value="PROTEIN 60A-RELATED"/>
    <property type="match status" value="1"/>
</dbReference>
<proteinExistence type="inferred from homology"/>
<evidence type="ECO:0000256" key="2">
    <source>
        <dbReference type="ARBA" id="ARBA00006656"/>
    </source>
</evidence>
<keyword evidence="3" id="KW-0964">Secreted</keyword>
<dbReference type="InterPro" id="IPR017948">
    <property type="entry name" value="TGFb_CS"/>
</dbReference>
<dbReference type="AlphaFoldDB" id="A0ABD3XSA1"/>
<evidence type="ECO:0000256" key="5">
    <source>
        <dbReference type="ARBA" id="ARBA00023030"/>
    </source>
</evidence>
<gene>
    <name evidence="11" type="ORF">ACJMK2_000252</name>
</gene>
<dbReference type="Gene3D" id="2.10.90.10">
    <property type="entry name" value="Cystine-knot cytokines"/>
    <property type="match status" value="1"/>
</dbReference>
<dbReference type="PROSITE" id="PS51362">
    <property type="entry name" value="TGF_BETA_2"/>
    <property type="match status" value="1"/>
</dbReference>
<evidence type="ECO:0000313" key="12">
    <source>
        <dbReference type="Proteomes" id="UP001634394"/>
    </source>
</evidence>
<keyword evidence="7" id="KW-0325">Glycoprotein</keyword>
<evidence type="ECO:0000256" key="9">
    <source>
        <dbReference type="SAM" id="SignalP"/>
    </source>
</evidence>
<name>A0ABD3XSA1_SINWO</name>
<comment type="caution">
    <text evidence="11">The sequence shown here is derived from an EMBL/GenBank/DDBJ whole genome shotgun (WGS) entry which is preliminary data.</text>
</comment>
<dbReference type="InterPro" id="IPR029034">
    <property type="entry name" value="Cystine-knot_cytokine"/>
</dbReference>
<evidence type="ECO:0000256" key="1">
    <source>
        <dbReference type="ARBA" id="ARBA00004613"/>
    </source>
</evidence>
<comment type="similarity">
    <text evidence="2 8">Belongs to the TGF-beta family.</text>
</comment>
<dbReference type="GO" id="GO:0008083">
    <property type="term" value="F:growth factor activity"/>
    <property type="evidence" value="ECO:0007669"/>
    <property type="project" value="UniProtKB-KW"/>
</dbReference>
<dbReference type="Gene3D" id="2.60.120.970">
    <property type="match status" value="1"/>
</dbReference>
<keyword evidence="12" id="KW-1185">Reference proteome</keyword>
<dbReference type="EMBL" id="JBJQND010000001">
    <property type="protein sequence ID" value="KAL3887863.1"/>
    <property type="molecule type" value="Genomic_DNA"/>
</dbReference>
<feature type="domain" description="TGF-beta family profile" evidence="10">
    <location>
        <begin position="308"/>
        <end position="420"/>
    </location>
</feature>
<dbReference type="Pfam" id="PF00019">
    <property type="entry name" value="TGF_beta"/>
    <property type="match status" value="1"/>
</dbReference>
<dbReference type="FunFam" id="2.10.90.10:FF:000001">
    <property type="entry name" value="Bone morphogenetic protein 4"/>
    <property type="match status" value="1"/>
</dbReference>
<sequence length="420" mass="48032">MYSVRLLPSLAYLIHFCTVSEATVTTTDDSFKQTVTSSRMPETTRKEMQHDVLGHHETHNPTEINVMETAAAQFMLALYKMRIGEKYEKLLLEPTQPYLAMNDGHFSEMHEIHGADLIMCFLNDAPKLVFLGRDRDHVVYFDMSTVSSDHILSKAELRLYKEKRTKKKQSTYRIETFRLRRGNGTEDESVKPETNVTVSGDYEGWISINVTDAAHYWNVNRKENFGLDVRVTDVDTGQKIDPKKCGIRIHGGPKSTQPFMMTVCVKKQDDEYVWRTRSERRGENFASSKQESAREILREIFCIVQILLARRSASQQGGNSDCQKHPLYINFTTLGWTHVIAPLGYNASYCAGECYYSPAADVTLHTTVQSLLNLDDPSKIPKPCCSPSKLSRYQVLYTDDNKKVILKHYEDMVVEDCGCF</sequence>
<dbReference type="InterPro" id="IPR001111">
    <property type="entry name" value="TGF-b_propeptide"/>
</dbReference>
<keyword evidence="6" id="KW-1015">Disulfide bond</keyword>
<dbReference type="InterPro" id="IPR001839">
    <property type="entry name" value="TGF-b_C"/>
</dbReference>
<feature type="signal peptide" evidence="9">
    <location>
        <begin position="1"/>
        <end position="22"/>
    </location>
</feature>
<keyword evidence="5 8" id="KW-0339">Growth factor</keyword>
<evidence type="ECO:0000259" key="10">
    <source>
        <dbReference type="PROSITE" id="PS51362"/>
    </source>
</evidence>
<dbReference type="Pfam" id="PF00688">
    <property type="entry name" value="TGFb_propeptide"/>
    <property type="match status" value="1"/>
</dbReference>
<accession>A0ABD3XSA1</accession>
<reference evidence="11 12" key="1">
    <citation type="submission" date="2024-11" db="EMBL/GenBank/DDBJ databases">
        <title>Chromosome-level genome assembly of the freshwater bivalve Anodonta woodiana.</title>
        <authorList>
            <person name="Chen X."/>
        </authorList>
    </citation>
    <scope>NUCLEOTIDE SEQUENCE [LARGE SCALE GENOMIC DNA]</scope>
    <source>
        <strain evidence="11">MN2024</strain>
        <tissue evidence="11">Gills</tissue>
    </source>
</reference>
<evidence type="ECO:0000256" key="4">
    <source>
        <dbReference type="ARBA" id="ARBA00022729"/>
    </source>
</evidence>
<dbReference type="InterPro" id="IPR015615">
    <property type="entry name" value="TGF-beta-rel"/>
</dbReference>
<dbReference type="SMART" id="SM00204">
    <property type="entry name" value="TGFB"/>
    <property type="match status" value="1"/>
</dbReference>
<evidence type="ECO:0000256" key="6">
    <source>
        <dbReference type="ARBA" id="ARBA00023157"/>
    </source>
</evidence>